<dbReference type="EMBL" id="DWYG01000016">
    <property type="protein sequence ID" value="HJB41181.1"/>
    <property type="molecule type" value="Genomic_DNA"/>
</dbReference>
<dbReference type="GO" id="GO:0080146">
    <property type="term" value="F:L-cysteine desulfhydrase activity"/>
    <property type="evidence" value="ECO:0007669"/>
    <property type="project" value="TreeGrafter"/>
</dbReference>
<organism evidence="3 4">
    <name type="scientific">Candidatus Gemmiger avicola</name>
    <dbReference type="NCBI Taxonomy" id="2838605"/>
    <lineage>
        <taxon>Bacteria</taxon>
        <taxon>Bacillati</taxon>
        <taxon>Bacillota</taxon>
        <taxon>Clostridia</taxon>
        <taxon>Eubacteriales</taxon>
        <taxon>Gemmiger</taxon>
    </lineage>
</organism>
<feature type="domain" description="Serine dehydratase-like alpha subunit" evidence="2">
    <location>
        <begin position="145"/>
        <end position="417"/>
    </location>
</feature>
<reference evidence="3" key="1">
    <citation type="journal article" date="2021" name="PeerJ">
        <title>Extensive microbial diversity within the chicken gut microbiome revealed by metagenomics and culture.</title>
        <authorList>
            <person name="Gilroy R."/>
            <person name="Ravi A."/>
            <person name="Getino M."/>
            <person name="Pursley I."/>
            <person name="Horton D.L."/>
            <person name="Alikhan N.F."/>
            <person name="Baker D."/>
            <person name="Gharbi K."/>
            <person name="Hall N."/>
            <person name="Watson M."/>
            <person name="Adriaenssens E.M."/>
            <person name="Foster-Nyarko E."/>
            <person name="Jarju S."/>
            <person name="Secka A."/>
            <person name="Antonio M."/>
            <person name="Oren A."/>
            <person name="Chaudhuri R.R."/>
            <person name="La Ragione R."/>
            <person name="Hildebrand F."/>
            <person name="Pallen M.J."/>
        </authorList>
    </citation>
    <scope>NUCLEOTIDE SEQUENCE</scope>
    <source>
        <strain evidence="3">ChiBcec8-13705</strain>
    </source>
</reference>
<dbReference type="InterPro" id="IPR005130">
    <property type="entry name" value="Ser_deHydtase-like_asu"/>
</dbReference>
<dbReference type="AlphaFoldDB" id="A0A9D2S2S3"/>
<gene>
    <name evidence="3" type="ORF">H9945_01625</name>
</gene>
<name>A0A9D2S2S3_9FIRM</name>
<dbReference type="HAMAP" id="MF_01845">
    <property type="entry name" value="UPF0597"/>
    <property type="match status" value="1"/>
</dbReference>
<dbReference type="Pfam" id="PF03313">
    <property type="entry name" value="SDH_alpha"/>
    <property type="match status" value="1"/>
</dbReference>
<comment type="similarity">
    <text evidence="1">Belongs to the UPF0597 family.</text>
</comment>
<dbReference type="InterPro" id="IPR021144">
    <property type="entry name" value="UPF0597"/>
</dbReference>
<keyword evidence="3" id="KW-0456">Lyase</keyword>
<protein>
    <recommendedName>
        <fullName evidence="1">UPF0597 protein H9945_01625</fullName>
    </recommendedName>
</protein>
<accession>A0A9D2S2S3</accession>
<proteinExistence type="inferred from homology"/>
<reference evidence="3" key="2">
    <citation type="submission" date="2021-04" db="EMBL/GenBank/DDBJ databases">
        <authorList>
            <person name="Gilroy R."/>
        </authorList>
    </citation>
    <scope>NUCLEOTIDE SEQUENCE</scope>
    <source>
        <strain evidence="3">ChiBcec8-13705</strain>
    </source>
</reference>
<evidence type="ECO:0000259" key="2">
    <source>
        <dbReference type="Pfam" id="PF03313"/>
    </source>
</evidence>
<evidence type="ECO:0000313" key="3">
    <source>
        <dbReference type="EMBL" id="HJB41181.1"/>
    </source>
</evidence>
<comment type="caution">
    <text evidence="3">The sequence shown here is derived from an EMBL/GenBank/DDBJ whole genome shotgun (WGS) entry which is preliminary data.</text>
</comment>
<evidence type="ECO:0000256" key="1">
    <source>
        <dbReference type="HAMAP-Rule" id="MF_01845"/>
    </source>
</evidence>
<sequence length="422" mass="45155">MDRTVYDTYLAILREELIPATGCTEPIALAYGAARAREALGCLPQRIVARCSGNMIKNVRCVQIPNSGGLVGIPASVILGAVGGDAARQMEVLSAVTDDDRTLCLRLLEQGICTVELLDSPVALHFIIEMSADEHSVLLEIKYDHLNVTRLIRDGEVLLETERDPAQPAAADRTLLSLGGIKEFADTVDLADVQPLLDRQIENNMAIAFEGMTGKYGLGIGRIIRETYPADLLTKMRSLAAAASEARMGGCDKPVVINSGSGNQGITCSVPLIVYAREMELPKPYLYRALAFSNLLTVYQKEYIGKLSAFCGAVSASCAVGAAITYMVGGDLEAIKRTIENTLANIPGIICDGAKISCAAKIAAGLDAAFLAHHLSMNGKAYVPYTGILRQSAEETISCVGLIGKEGMKETDREILQIMLQS</sequence>
<dbReference type="Proteomes" id="UP000886803">
    <property type="component" value="Unassembled WGS sequence"/>
</dbReference>
<evidence type="ECO:0000313" key="4">
    <source>
        <dbReference type="Proteomes" id="UP000886803"/>
    </source>
</evidence>
<dbReference type="PIRSF" id="PIRSF006054">
    <property type="entry name" value="UCP006054"/>
    <property type="match status" value="1"/>
</dbReference>
<dbReference type="PANTHER" id="PTHR30501">
    <property type="entry name" value="UPF0597 PROTEIN YHAM"/>
    <property type="match status" value="1"/>
</dbReference>
<dbReference type="GO" id="GO:0019450">
    <property type="term" value="P:L-cysteine catabolic process to pyruvate"/>
    <property type="evidence" value="ECO:0007669"/>
    <property type="project" value="TreeGrafter"/>
</dbReference>
<dbReference type="PANTHER" id="PTHR30501:SF2">
    <property type="entry name" value="UPF0597 PROTEIN YHAM"/>
    <property type="match status" value="1"/>
</dbReference>